<dbReference type="Proteomes" id="UP000451233">
    <property type="component" value="Unassembled WGS sequence"/>
</dbReference>
<dbReference type="PANTHER" id="PTHR30572:SF18">
    <property type="entry name" value="ABC-TYPE MACROLIDE FAMILY EXPORT SYSTEM PERMEASE COMPONENT 2"/>
    <property type="match status" value="1"/>
</dbReference>
<protein>
    <submittedName>
        <fullName evidence="9">FtsX-like permease family protein</fullName>
    </submittedName>
</protein>
<feature type="transmembrane region" description="Helical" evidence="6">
    <location>
        <begin position="285"/>
        <end position="307"/>
    </location>
</feature>
<feature type="transmembrane region" description="Helical" evidence="6">
    <location>
        <begin position="332"/>
        <end position="358"/>
    </location>
</feature>
<keyword evidence="10" id="KW-1185">Reference proteome</keyword>
<dbReference type="InterPro" id="IPR003838">
    <property type="entry name" value="ABC3_permease_C"/>
</dbReference>
<feature type="domain" description="MacB-like periplasmic core" evidence="8">
    <location>
        <begin position="434"/>
        <end position="638"/>
    </location>
</feature>
<evidence type="ECO:0000256" key="4">
    <source>
        <dbReference type="ARBA" id="ARBA00022989"/>
    </source>
</evidence>
<accession>A0A7K1XTA7</accession>
<feature type="domain" description="ABC3 transporter permease C-terminal" evidence="7">
    <location>
        <begin position="291"/>
        <end position="405"/>
    </location>
</feature>
<dbReference type="GO" id="GO:0005886">
    <property type="term" value="C:plasma membrane"/>
    <property type="evidence" value="ECO:0007669"/>
    <property type="project" value="UniProtKB-SubCell"/>
</dbReference>
<feature type="domain" description="ABC3 transporter permease C-terminal" evidence="7">
    <location>
        <begin position="674"/>
        <end position="787"/>
    </location>
</feature>
<evidence type="ECO:0000313" key="10">
    <source>
        <dbReference type="Proteomes" id="UP000451233"/>
    </source>
</evidence>
<dbReference type="GO" id="GO:0022857">
    <property type="term" value="F:transmembrane transporter activity"/>
    <property type="evidence" value="ECO:0007669"/>
    <property type="project" value="TreeGrafter"/>
</dbReference>
<evidence type="ECO:0000256" key="6">
    <source>
        <dbReference type="SAM" id="Phobius"/>
    </source>
</evidence>
<dbReference type="AlphaFoldDB" id="A0A7K1XTA7"/>
<feature type="transmembrane region" description="Helical" evidence="6">
    <location>
        <begin position="378"/>
        <end position="402"/>
    </location>
</feature>
<keyword evidence="2" id="KW-1003">Cell membrane</keyword>
<proteinExistence type="predicted"/>
<evidence type="ECO:0000313" key="9">
    <source>
        <dbReference type="EMBL" id="MXV14078.1"/>
    </source>
</evidence>
<evidence type="ECO:0000259" key="8">
    <source>
        <dbReference type="Pfam" id="PF12704"/>
    </source>
</evidence>
<comment type="caution">
    <text evidence="9">The sequence shown here is derived from an EMBL/GenBank/DDBJ whole genome shotgun (WGS) entry which is preliminary data.</text>
</comment>
<comment type="subcellular location">
    <subcellularLocation>
        <location evidence="1">Cell membrane</location>
        <topology evidence="1">Multi-pass membrane protein</topology>
    </subcellularLocation>
</comment>
<evidence type="ECO:0000256" key="3">
    <source>
        <dbReference type="ARBA" id="ARBA00022692"/>
    </source>
</evidence>
<gene>
    <name evidence="9" type="ORF">GS398_02105</name>
</gene>
<dbReference type="InterPro" id="IPR050250">
    <property type="entry name" value="Macrolide_Exporter_MacB"/>
</dbReference>
<evidence type="ECO:0000259" key="7">
    <source>
        <dbReference type="Pfam" id="PF02687"/>
    </source>
</evidence>
<dbReference type="Pfam" id="PF12704">
    <property type="entry name" value="MacB_PCD"/>
    <property type="match status" value="2"/>
</dbReference>
<keyword evidence="5 6" id="KW-0472">Membrane</keyword>
<evidence type="ECO:0000256" key="5">
    <source>
        <dbReference type="ARBA" id="ARBA00023136"/>
    </source>
</evidence>
<keyword evidence="4 6" id="KW-1133">Transmembrane helix</keyword>
<feature type="transmembrane region" description="Helical" evidence="6">
    <location>
        <begin position="723"/>
        <end position="743"/>
    </location>
</feature>
<dbReference type="EMBL" id="WVHS01000001">
    <property type="protein sequence ID" value="MXV14078.1"/>
    <property type="molecule type" value="Genomic_DNA"/>
</dbReference>
<keyword evidence="3 6" id="KW-0812">Transmembrane</keyword>
<sequence>MLKNYLKTAWRHLVKGKAHSFINVVGLSIGMAVAILIGLWIYDELSFNRKFKNYDRIAQVMQHLNNNGEVQTWGNVPFPLAEELRKNYGNDFERIVMAANWGEHRLTIGDKKLKSTGGFFEKELPELLTLDMLSGSRDALQDPSSVLVSASAAKAFFGDEEAIGKVFRVNDAPPLKVAGVYADLPSNSTFARLDFIAPWDFYARINNNFKDTEDPWRPNFTTLFVQIREGADFASVSAKIKDAKLRKVNAQLQKKKPALFLQPMSNWRLYSEFKDGVNAGGGIRYVRMFGIIGLFVLLLACINFMNLSTARSEKRAREVGIRKTIGSLRTQLIYQFFGESLLTVVCAFVLSIAIARLALPFFNEVSAKNLHIAWDKPLFWTGCAAFIVFTAVISGSYPAFYLSSFKPVSVLKGTFKAGRLASLPRKMLVVLQFSVSVSLVIGTIVVYRQIQFAKDRPVGYSRDNLITIPVGGPAIHTHFEAIKRDLIQTGSVASVAESESPLTGVWNTTSGFSWPGKDPEVSTDFGVITASYEYGSTIGWQMRRGRGFSKAFASDSTAVILNEAAVRYMQLDHPVGTTVTWWNKPLTVIGVVRNMVAESPYDEVKPIIYSLLSYPGNVVVARLNRGPSVKQAVNEVETVFKKYNPDQPFEYKFVDDDYAVKFGEEERVGKLAGIFTALAIVISCLGLFGLTLFVAEQRKKEIGVRKVLGASAWSVWGLLSKDFVVLVLIAFFIAVPLSYYFMFGWLQNYSYRTELSWWIFACSGAGAVAVTAVTVSFQAIRAASANPVRSLRTE</sequence>
<dbReference type="PANTHER" id="PTHR30572">
    <property type="entry name" value="MEMBRANE COMPONENT OF TRANSPORTER-RELATED"/>
    <property type="match status" value="1"/>
</dbReference>
<feature type="transmembrane region" description="Helical" evidence="6">
    <location>
        <begin position="671"/>
        <end position="695"/>
    </location>
</feature>
<evidence type="ECO:0000256" key="2">
    <source>
        <dbReference type="ARBA" id="ARBA00022475"/>
    </source>
</evidence>
<dbReference type="InterPro" id="IPR025857">
    <property type="entry name" value="MacB_PCD"/>
</dbReference>
<dbReference type="RefSeq" id="WP_160905082.1">
    <property type="nucleotide sequence ID" value="NZ_WVHS01000001.1"/>
</dbReference>
<name>A0A7K1XTA7_9SPHI</name>
<reference evidence="9 10" key="1">
    <citation type="submission" date="2019-11" db="EMBL/GenBank/DDBJ databases">
        <title>Pedobacter sp. HMF7056 Genome sequencing and assembly.</title>
        <authorList>
            <person name="Kang H."/>
            <person name="Kim H."/>
            <person name="Joh K."/>
        </authorList>
    </citation>
    <scope>NUCLEOTIDE SEQUENCE [LARGE SCALE GENOMIC DNA]</scope>
    <source>
        <strain evidence="9 10">HMF7056</strain>
    </source>
</reference>
<feature type="transmembrane region" description="Helical" evidence="6">
    <location>
        <begin position="755"/>
        <end position="780"/>
    </location>
</feature>
<organism evidence="9 10">
    <name type="scientific">Hufsiella ginkgonis</name>
    <dbReference type="NCBI Taxonomy" id="2695274"/>
    <lineage>
        <taxon>Bacteria</taxon>
        <taxon>Pseudomonadati</taxon>
        <taxon>Bacteroidota</taxon>
        <taxon>Sphingobacteriia</taxon>
        <taxon>Sphingobacteriales</taxon>
        <taxon>Sphingobacteriaceae</taxon>
        <taxon>Hufsiella</taxon>
    </lineage>
</organism>
<dbReference type="Pfam" id="PF02687">
    <property type="entry name" value="FtsX"/>
    <property type="match status" value="2"/>
</dbReference>
<evidence type="ECO:0000256" key="1">
    <source>
        <dbReference type="ARBA" id="ARBA00004651"/>
    </source>
</evidence>
<feature type="transmembrane region" description="Helical" evidence="6">
    <location>
        <begin position="21"/>
        <end position="42"/>
    </location>
</feature>
<feature type="transmembrane region" description="Helical" evidence="6">
    <location>
        <begin position="428"/>
        <end position="447"/>
    </location>
</feature>
<feature type="domain" description="MacB-like periplasmic core" evidence="8">
    <location>
        <begin position="20"/>
        <end position="242"/>
    </location>
</feature>